<dbReference type="EMBL" id="VSRR010000627">
    <property type="protein sequence ID" value="MPC17872.1"/>
    <property type="molecule type" value="Genomic_DNA"/>
</dbReference>
<dbReference type="Proteomes" id="UP000324222">
    <property type="component" value="Unassembled WGS sequence"/>
</dbReference>
<dbReference type="AlphaFoldDB" id="A0A5B7D9G0"/>
<reference evidence="2 3" key="1">
    <citation type="submission" date="2019-05" db="EMBL/GenBank/DDBJ databases">
        <title>Another draft genome of Portunus trituberculatus and its Hox gene families provides insights of decapod evolution.</title>
        <authorList>
            <person name="Jeong J.-H."/>
            <person name="Song I."/>
            <person name="Kim S."/>
            <person name="Choi T."/>
            <person name="Kim D."/>
            <person name="Ryu S."/>
            <person name="Kim W."/>
        </authorList>
    </citation>
    <scope>NUCLEOTIDE SEQUENCE [LARGE SCALE GENOMIC DNA]</scope>
    <source>
        <tissue evidence="2">Muscle</tissue>
    </source>
</reference>
<protein>
    <submittedName>
        <fullName evidence="2">Uncharacterized protein</fullName>
    </submittedName>
</protein>
<accession>A0A5B7D9G0</accession>
<name>A0A5B7D9G0_PORTR</name>
<evidence type="ECO:0000256" key="1">
    <source>
        <dbReference type="SAM" id="MobiDB-lite"/>
    </source>
</evidence>
<sequence length="124" mass="13379">MTDLSQQYSPPKPLPPMGRSTHLSILWTPTPTTSVPRSTTTKTVKALTLVGSSLGTTYLSVPELQSCLGGPQHMKVRPTHKQTIQPKLLLLWPVQSKLLLVANDWYALGHCSSRCGQGGVGVCS</sequence>
<evidence type="ECO:0000313" key="2">
    <source>
        <dbReference type="EMBL" id="MPC17872.1"/>
    </source>
</evidence>
<feature type="region of interest" description="Disordered" evidence="1">
    <location>
        <begin position="1"/>
        <end position="23"/>
    </location>
</feature>
<keyword evidence="3" id="KW-1185">Reference proteome</keyword>
<organism evidence="2 3">
    <name type="scientific">Portunus trituberculatus</name>
    <name type="common">Swimming crab</name>
    <name type="synonym">Neptunus trituberculatus</name>
    <dbReference type="NCBI Taxonomy" id="210409"/>
    <lineage>
        <taxon>Eukaryota</taxon>
        <taxon>Metazoa</taxon>
        <taxon>Ecdysozoa</taxon>
        <taxon>Arthropoda</taxon>
        <taxon>Crustacea</taxon>
        <taxon>Multicrustacea</taxon>
        <taxon>Malacostraca</taxon>
        <taxon>Eumalacostraca</taxon>
        <taxon>Eucarida</taxon>
        <taxon>Decapoda</taxon>
        <taxon>Pleocyemata</taxon>
        <taxon>Brachyura</taxon>
        <taxon>Eubrachyura</taxon>
        <taxon>Portunoidea</taxon>
        <taxon>Portunidae</taxon>
        <taxon>Portuninae</taxon>
        <taxon>Portunus</taxon>
    </lineage>
</organism>
<proteinExistence type="predicted"/>
<gene>
    <name evidence="2" type="ORF">E2C01_010741</name>
</gene>
<comment type="caution">
    <text evidence="2">The sequence shown here is derived from an EMBL/GenBank/DDBJ whole genome shotgun (WGS) entry which is preliminary data.</text>
</comment>
<evidence type="ECO:0000313" key="3">
    <source>
        <dbReference type="Proteomes" id="UP000324222"/>
    </source>
</evidence>